<name>A0A0S7Y3Q0_UNCSA</name>
<dbReference type="InterPro" id="IPR035906">
    <property type="entry name" value="MetI-like_sf"/>
</dbReference>
<keyword evidence="3" id="KW-1003">Cell membrane</keyword>
<sequence length="279" mass="30874">MSSLDIPCSRTECAERRGGSKVFMSTRNLSILSIIVILVVWELSTSILNLIPALFLPSPSRIVLDFFRTMITPFAGATFIEHLLTSLYLVVSAFIIAVITGVTLGIFMGWYETFDRIVYPIFQLIRPIPPLAWIPLAIVWFGIGVASKVFVIWLSAFVPSLINAYIGIKMTDRTLIEAARVYGAKDRDLLWHVSIPSGLPLILTGIRLSLSNAWMTIVAAELLAASAGLGYMMQIARRTLEPSIIALGMLAIGILGTLMTRGLFILEKKLCPWREQQTS</sequence>
<keyword evidence="4 7" id="KW-0812">Transmembrane</keyword>
<feature type="transmembrane region" description="Helical" evidence="7">
    <location>
        <begin position="214"/>
        <end position="232"/>
    </location>
</feature>
<feature type="domain" description="ABC transmembrane type-1" evidence="8">
    <location>
        <begin position="83"/>
        <end position="267"/>
    </location>
</feature>
<reference evidence="9 10" key="1">
    <citation type="journal article" date="2015" name="Microbiome">
        <title>Genomic resolution of linkages in carbon, nitrogen, and sulfur cycling among widespread estuary sediment bacteria.</title>
        <authorList>
            <person name="Baker B.J."/>
            <person name="Lazar C.S."/>
            <person name="Teske A.P."/>
            <person name="Dick G.J."/>
        </authorList>
    </citation>
    <scope>NUCLEOTIDE SEQUENCE [LARGE SCALE GENOMIC DNA]</scope>
    <source>
        <strain evidence="9">DG_54_3</strain>
    </source>
</reference>
<feature type="transmembrane region" description="Helical" evidence="7">
    <location>
        <begin position="31"/>
        <end position="55"/>
    </location>
</feature>
<dbReference type="Pfam" id="PF00528">
    <property type="entry name" value="BPD_transp_1"/>
    <property type="match status" value="1"/>
</dbReference>
<evidence type="ECO:0000313" key="9">
    <source>
        <dbReference type="EMBL" id="KPJ69220.1"/>
    </source>
</evidence>
<dbReference type="PANTHER" id="PTHR30151:SF0">
    <property type="entry name" value="ABC TRANSPORTER PERMEASE PROTEIN MJ0413-RELATED"/>
    <property type="match status" value="1"/>
</dbReference>
<dbReference type="AlphaFoldDB" id="A0A0S7Y3Q0"/>
<comment type="caution">
    <text evidence="9">The sequence shown here is derived from an EMBL/GenBank/DDBJ whole genome shotgun (WGS) entry which is preliminary data.</text>
</comment>
<evidence type="ECO:0000259" key="8">
    <source>
        <dbReference type="PROSITE" id="PS50928"/>
    </source>
</evidence>
<feature type="transmembrane region" description="Helical" evidence="7">
    <location>
        <begin position="123"/>
        <end position="143"/>
    </location>
</feature>
<dbReference type="FunFam" id="1.10.3720.10:FF:000003">
    <property type="entry name" value="Aliphatic sulfonate ABC transporter permease"/>
    <property type="match status" value="1"/>
</dbReference>
<dbReference type="GO" id="GO:0042918">
    <property type="term" value="P:alkanesulfonate transmembrane transport"/>
    <property type="evidence" value="ECO:0007669"/>
    <property type="project" value="UniProtKB-ARBA"/>
</dbReference>
<comment type="similarity">
    <text evidence="7">Belongs to the binding-protein-dependent transport system permease family.</text>
</comment>
<feature type="transmembrane region" description="Helical" evidence="7">
    <location>
        <begin position="189"/>
        <end position="208"/>
    </location>
</feature>
<feature type="transmembrane region" description="Helical" evidence="7">
    <location>
        <begin position="149"/>
        <end position="168"/>
    </location>
</feature>
<proteinExistence type="inferred from homology"/>
<feature type="transmembrane region" description="Helical" evidence="7">
    <location>
        <begin position="244"/>
        <end position="266"/>
    </location>
</feature>
<keyword evidence="2 7" id="KW-0813">Transport</keyword>
<protein>
    <recommendedName>
        <fullName evidence="8">ABC transmembrane type-1 domain-containing protein</fullName>
    </recommendedName>
</protein>
<accession>A0A0S7Y3Q0</accession>
<evidence type="ECO:0000256" key="5">
    <source>
        <dbReference type="ARBA" id="ARBA00022989"/>
    </source>
</evidence>
<evidence type="ECO:0000256" key="6">
    <source>
        <dbReference type="ARBA" id="ARBA00023136"/>
    </source>
</evidence>
<dbReference type="EMBL" id="LIZX01000029">
    <property type="protein sequence ID" value="KPJ69220.1"/>
    <property type="molecule type" value="Genomic_DNA"/>
</dbReference>
<organism evidence="9 10">
    <name type="scientific">candidate division WOR-1 bacterium DG_54_3</name>
    <dbReference type="NCBI Taxonomy" id="1703775"/>
    <lineage>
        <taxon>Bacteria</taxon>
        <taxon>Bacillati</taxon>
        <taxon>Saganbacteria</taxon>
    </lineage>
</organism>
<comment type="subcellular location">
    <subcellularLocation>
        <location evidence="1 7">Cell membrane</location>
        <topology evidence="1 7">Multi-pass membrane protein</topology>
    </subcellularLocation>
</comment>
<dbReference type="GO" id="GO:0005886">
    <property type="term" value="C:plasma membrane"/>
    <property type="evidence" value="ECO:0007669"/>
    <property type="project" value="UniProtKB-SubCell"/>
</dbReference>
<evidence type="ECO:0000256" key="3">
    <source>
        <dbReference type="ARBA" id="ARBA00022475"/>
    </source>
</evidence>
<evidence type="ECO:0000256" key="1">
    <source>
        <dbReference type="ARBA" id="ARBA00004651"/>
    </source>
</evidence>
<dbReference type="CDD" id="cd06261">
    <property type="entry name" value="TM_PBP2"/>
    <property type="match status" value="1"/>
</dbReference>
<dbReference type="PANTHER" id="PTHR30151">
    <property type="entry name" value="ALKANE SULFONATE ABC TRANSPORTER-RELATED, MEMBRANE SUBUNIT"/>
    <property type="match status" value="1"/>
</dbReference>
<evidence type="ECO:0000256" key="4">
    <source>
        <dbReference type="ARBA" id="ARBA00022692"/>
    </source>
</evidence>
<evidence type="ECO:0000256" key="7">
    <source>
        <dbReference type="RuleBase" id="RU363032"/>
    </source>
</evidence>
<dbReference type="SUPFAM" id="SSF161098">
    <property type="entry name" value="MetI-like"/>
    <property type="match status" value="1"/>
</dbReference>
<dbReference type="Gene3D" id="1.10.3720.10">
    <property type="entry name" value="MetI-like"/>
    <property type="match status" value="1"/>
</dbReference>
<dbReference type="Proteomes" id="UP000051861">
    <property type="component" value="Unassembled WGS sequence"/>
</dbReference>
<dbReference type="PROSITE" id="PS50928">
    <property type="entry name" value="ABC_TM1"/>
    <property type="match status" value="1"/>
</dbReference>
<evidence type="ECO:0000256" key="2">
    <source>
        <dbReference type="ARBA" id="ARBA00022448"/>
    </source>
</evidence>
<feature type="transmembrane region" description="Helical" evidence="7">
    <location>
        <begin position="86"/>
        <end position="111"/>
    </location>
</feature>
<keyword evidence="6 7" id="KW-0472">Membrane</keyword>
<dbReference type="InterPro" id="IPR000515">
    <property type="entry name" value="MetI-like"/>
</dbReference>
<evidence type="ECO:0000313" key="10">
    <source>
        <dbReference type="Proteomes" id="UP000051861"/>
    </source>
</evidence>
<keyword evidence="5 7" id="KW-1133">Transmembrane helix</keyword>
<gene>
    <name evidence="9" type="ORF">AMJ44_04360</name>
</gene>